<dbReference type="AlphaFoldDB" id="A0A1A0HAL7"/>
<evidence type="ECO:0000313" key="3">
    <source>
        <dbReference type="Proteomes" id="UP000092555"/>
    </source>
</evidence>
<keyword evidence="3" id="KW-1185">Reference proteome</keyword>
<reference evidence="2 3" key="1">
    <citation type="submission" date="2016-05" db="EMBL/GenBank/DDBJ databases">
        <title>Comparative genomics of biotechnologically important yeasts.</title>
        <authorList>
            <consortium name="DOE Joint Genome Institute"/>
            <person name="Riley R."/>
            <person name="Haridas S."/>
            <person name="Wolfe K.H."/>
            <person name="Lopes M.R."/>
            <person name="Hittinger C.T."/>
            <person name="Goker M."/>
            <person name="Salamov A."/>
            <person name="Wisecaver J."/>
            <person name="Long T.M."/>
            <person name="Aerts A.L."/>
            <person name="Barry K."/>
            <person name="Choi C."/>
            <person name="Clum A."/>
            <person name="Coughlan A.Y."/>
            <person name="Deshpande S."/>
            <person name="Douglass A.P."/>
            <person name="Hanson S.J."/>
            <person name="Klenk H.-P."/>
            <person name="LaButti K."/>
            <person name="Lapidus A."/>
            <person name="Lindquist E."/>
            <person name="Lipzen A."/>
            <person name="Meier-kolthoff J.P."/>
            <person name="Ohm R.A."/>
            <person name="Otillar R.P."/>
            <person name="Pangilinan J."/>
            <person name="Peng Y."/>
            <person name="Rokas A."/>
            <person name="Rosa C.A."/>
            <person name="Scheuner C."/>
            <person name="Sibirny A.A."/>
            <person name="Slot J.C."/>
            <person name="Stielow J.B."/>
            <person name="Sun H."/>
            <person name="Kurtzman C.P."/>
            <person name="Blackwell M."/>
            <person name="Grigoriev I.V."/>
            <person name="Jeffries T.W."/>
        </authorList>
    </citation>
    <scope>NUCLEOTIDE SEQUENCE [LARGE SCALE GENOMIC DNA]</scope>
    <source>
        <strain evidence="2 3">NRRL YB-4993</strain>
    </source>
</reference>
<feature type="region of interest" description="Disordered" evidence="1">
    <location>
        <begin position="133"/>
        <end position="173"/>
    </location>
</feature>
<proteinExistence type="predicted"/>
<dbReference type="OrthoDB" id="2507562at2759"/>
<dbReference type="EMBL" id="LXTC01000003">
    <property type="protein sequence ID" value="OBA21056.1"/>
    <property type="molecule type" value="Genomic_DNA"/>
</dbReference>
<feature type="compositionally biased region" description="Low complexity" evidence="1">
    <location>
        <begin position="142"/>
        <end position="166"/>
    </location>
</feature>
<sequence>MDPQGVFQPQQTLSFPQHVAYLSPDAARTAPPDPERPHEPALPAPADLAVDLEQAMRLPLVARPAVAAADVERLFADVADRFFDAHQYDYPQTVQLYEAFKASFASERLIRLRSAPARDPPPEAPLQALALRRRPSSRHRQVSQPPQHQPQHQPSQHQQHQNQQQHGFHAEERVPVPMDNLFVRLRARLRAYADDGLWQGSELRLASELRRLWEQNKLMLS</sequence>
<organism evidence="2 3">
    <name type="scientific">Metschnikowia bicuspidata var. bicuspidata NRRL YB-4993</name>
    <dbReference type="NCBI Taxonomy" id="869754"/>
    <lineage>
        <taxon>Eukaryota</taxon>
        <taxon>Fungi</taxon>
        <taxon>Dikarya</taxon>
        <taxon>Ascomycota</taxon>
        <taxon>Saccharomycotina</taxon>
        <taxon>Pichiomycetes</taxon>
        <taxon>Metschnikowiaceae</taxon>
        <taxon>Metschnikowia</taxon>
    </lineage>
</organism>
<comment type="caution">
    <text evidence="2">The sequence shown here is derived from an EMBL/GenBank/DDBJ whole genome shotgun (WGS) entry which is preliminary data.</text>
</comment>
<protein>
    <submittedName>
        <fullName evidence="2">Uncharacterized protein</fullName>
    </submittedName>
</protein>
<dbReference type="Proteomes" id="UP000092555">
    <property type="component" value="Unassembled WGS sequence"/>
</dbReference>
<evidence type="ECO:0000256" key="1">
    <source>
        <dbReference type="SAM" id="MobiDB-lite"/>
    </source>
</evidence>
<accession>A0A1A0HAL7</accession>
<dbReference type="RefSeq" id="XP_018711566.1">
    <property type="nucleotide sequence ID" value="XM_018854046.1"/>
</dbReference>
<dbReference type="GeneID" id="30027022"/>
<feature type="region of interest" description="Disordered" evidence="1">
    <location>
        <begin position="23"/>
        <end position="45"/>
    </location>
</feature>
<name>A0A1A0HAL7_9ASCO</name>
<evidence type="ECO:0000313" key="2">
    <source>
        <dbReference type="EMBL" id="OBA21056.1"/>
    </source>
</evidence>
<gene>
    <name evidence="2" type="ORF">METBIDRAFT_11639</name>
</gene>
<dbReference type="STRING" id="869754.A0A1A0HAL7"/>